<keyword evidence="11" id="KW-0560">Oxidoreductase</keyword>
<evidence type="ECO:0000256" key="13">
    <source>
        <dbReference type="ARBA" id="ARBA00023157"/>
    </source>
</evidence>
<protein>
    <submittedName>
        <fullName evidence="17">Endoplasmic oxidoreductin-2</fullName>
    </submittedName>
</protein>
<keyword evidence="9" id="KW-0274">FAD</keyword>
<comment type="subunit">
    <text evidence="4">May function both as a monomer and a homodimer.</text>
</comment>
<reference evidence="17" key="2">
    <citation type="submission" date="2014-07" db="EMBL/GenBank/DDBJ databases">
        <authorList>
            <person name="Hull J."/>
        </authorList>
    </citation>
    <scope>NUCLEOTIDE SEQUENCE</scope>
</reference>
<keyword evidence="10" id="KW-0249">Electron transport</keyword>
<keyword evidence="12" id="KW-0472">Membrane</keyword>
<keyword evidence="15" id="KW-0676">Redox-active center</keyword>
<comment type="subcellular location">
    <subcellularLocation>
        <location evidence="2">Endoplasmic reticulum membrane</location>
        <topology evidence="2">Peripheral membrane protein</topology>
        <orientation evidence="2">Lumenal side</orientation>
    </subcellularLocation>
</comment>
<dbReference type="AlphaFoldDB" id="A0A0A9W407"/>
<evidence type="ECO:0000256" key="5">
    <source>
        <dbReference type="ARBA" id="ARBA00022448"/>
    </source>
</evidence>
<evidence type="ECO:0000256" key="6">
    <source>
        <dbReference type="ARBA" id="ARBA00022630"/>
    </source>
</evidence>
<evidence type="ECO:0000256" key="8">
    <source>
        <dbReference type="ARBA" id="ARBA00022824"/>
    </source>
</evidence>
<dbReference type="SUPFAM" id="SSF110019">
    <property type="entry name" value="ERO1-like"/>
    <property type="match status" value="1"/>
</dbReference>
<comment type="similarity">
    <text evidence="3">Belongs to the EROs family.</text>
</comment>
<accession>A0A0A9W407</accession>
<keyword evidence="14" id="KW-0325">Glycoprotein</keyword>
<keyword evidence="6" id="KW-0285">Flavoprotein</keyword>
<evidence type="ECO:0000256" key="12">
    <source>
        <dbReference type="ARBA" id="ARBA00023136"/>
    </source>
</evidence>
<evidence type="ECO:0000256" key="14">
    <source>
        <dbReference type="ARBA" id="ARBA00023180"/>
    </source>
</evidence>
<dbReference type="PANTHER" id="PTHR12613">
    <property type="entry name" value="ERO1-RELATED"/>
    <property type="match status" value="1"/>
</dbReference>
<evidence type="ECO:0000256" key="15">
    <source>
        <dbReference type="ARBA" id="ARBA00023284"/>
    </source>
</evidence>
<keyword evidence="7" id="KW-0732">Signal</keyword>
<keyword evidence="13" id="KW-1015">Disulfide bond</keyword>
<evidence type="ECO:0000256" key="3">
    <source>
        <dbReference type="ARBA" id="ARBA00008277"/>
    </source>
</evidence>
<evidence type="ECO:0000256" key="7">
    <source>
        <dbReference type="ARBA" id="ARBA00022729"/>
    </source>
</evidence>
<dbReference type="GO" id="GO:0034975">
    <property type="term" value="P:protein folding in endoplasmic reticulum"/>
    <property type="evidence" value="ECO:0007669"/>
    <property type="project" value="InterPro"/>
</dbReference>
<dbReference type="EMBL" id="GBHO01042386">
    <property type="protein sequence ID" value="JAG01218.1"/>
    <property type="molecule type" value="Transcribed_RNA"/>
</dbReference>
<evidence type="ECO:0000256" key="4">
    <source>
        <dbReference type="ARBA" id="ARBA00011802"/>
    </source>
</evidence>
<evidence type="ECO:0000256" key="2">
    <source>
        <dbReference type="ARBA" id="ARBA00004367"/>
    </source>
</evidence>
<dbReference type="GO" id="GO:0016972">
    <property type="term" value="F:thiol oxidase activity"/>
    <property type="evidence" value="ECO:0007669"/>
    <property type="project" value="InterPro"/>
</dbReference>
<dbReference type="InterPro" id="IPR007266">
    <property type="entry name" value="Ero1"/>
</dbReference>
<sequence length="226" mass="26775">MIWRAIYDENCFHVMKNNITDMCHEERLFYRLINSLHTEISVHVFAKWKRDPYTSKFIPNQGLWNLVYGKNPEKLRDLYYSFHFLLNAVRLIKPYKDFINIESDSDDEQIKISKLIRQLIEIDLPCDYVSHDSNNTNNGIYNWDNLFSQPETQELKDQLKLMFRNITTIVNCVSCDKCRMWSNIHMLGMGTALKITLADTLQERKTILGTIYVYVLSRTKDCILSN</sequence>
<evidence type="ECO:0000313" key="16">
    <source>
        <dbReference type="EMBL" id="JAG01216.1"/>
    </source>
</evidence>
<proteinExistence type="inferred from homology"/>
<reference evidence="17" key="1">
    <citation type="journal article" date="2014" name="PLoS ONE">
        <title>Transcriptome-Based Identification of ABC Transporters in the Western Tarnished Plant Bug Lygus hesperus.</title>
        <authorList>
            <person name="Hull J.J."/>
            <person name="Chaney K."/>
            <person name="Geib S.M."/>
            <person name="Fabrick J.A."/>
            <person name="Brent C.S."/>
            <person name="Walsh D."/>
            <person name="Lavine L.C."/>
        </authorList>
    </citation>
    <scope>NUCLEOTIDE SEQUENCE</scope>
</reference>
<name>A0A0A9W407_LYGHE</name>
<evidence type="ECO:0000256" key="9">
    <source>
        <dbReference type="ARBA" id="ARBA00022827"/>
    </source>
</evidence>
<comment type="cofactor">
    <cofactor evidence="1">
        <name>FAD</name>
        <dbReference type="ChEBI" id="CHEBI:57692"/>
    </cofactor>
</comment>
<dbReference type="EMBL" id="GBHO01042388">
    <property type="protein sequence ID" value="JAG01216.1"/>
    <property type="molecule type" value="Transcribed_RNA"/>
</dbReference>
<dbReference type="GO" id="GO:0071949">
    <property type="term" value="F:FAD binding"/>
    <property type="evidence" value="ECO:0007669"/>
    <property type="project" value="InterPro"/>
</dbReference>
<evidence type="ECO:0000256" key="1">
    <source>
        <dbReference type="ARBA" id="ARBA00001974"/>
    </source>
</evidence>
<dbReference type="PANTHER" id="PTHR12613:SF0">
    <property type="entry name" value="ERO1-LIKE PROTEIN"/>
    <property type="match status" value="1"/>
</dbReference>
<evidence type="ECO:0000256" key="11">
    <source>
        <dbReference type="ARBA" id="ARBA00023002"/>
    </source>
</evidence>
<dbReference type="Pfam" id="PF04137">
    <property type="entry name" value="ERO1"/>
    <property type="match status" value="1"/>
</dbReference>
<dbReference type="GO" id="GO:0005789">
    <property type="term" value="C:endoplasmic reticulum membrane"/>
    <property type="evidence" value="ECO:0007669"/>
    <property type="project" value="UniProtKB-SubCell"/>
</dbReference>
<gene>
    <name evidence="17" type="primary">AERO2_3</name>
    <name evidence="16" type="synonym">AERO2_0</name>
    <name evidence="16" type="ORF">CM83_6916</name>
    <name evidence="17" type="ORF">CM83_6918</name>
</gene>
<evidence type="ECO:0000313" key="17">
    <source>
        <dbReference type="EMBL" id="JAG01218.1"/>
    </source>
</evidence>
<keyword evidence="5" id="KW-0813">Transport</keyword>
<organism evidence="17">
    <name type="scientific">Lygus hesperus</name>
    <name type="common">Western plant bug</name>
    <dbReference type="NCBI Taxonomy" id="30085"/>
    <lineage>
        <taxon>Eukaryota</taxon>
        <taxon>Metazoa</taxon>
        <taxon>Ecdysozoa</taxon>
        <taxon>Arthropoda</taxon>
        <taxon>Hexapoda</taxon>
        <taxon>Insecta</taxon>
        <taxon>Pterygota</taxon>
        <taxon>Neoptera</taxon>
        <taxon>Paraneoptera</taxon>
        <taxon>Hemiptera</taxon>
        <taxon>Heteroptera</taxon>
        <taxon>Panheteroptera</taxon>
        <taxon>Cimicomorpha</taxon>
        <taxon>Miridae</taxon>
        <taxon>Mirini</taxon>
        <taxon>Lygus</taxon>
    </lineage>
</organism>
<evidence type="ECO:0000256" key="10">
    <source>
        <dbReference type="ARBA" id="ARBA00022982"/>
    </source>
</evidence>
<dbReference type="GO" id="GO:0015035">
    <property type="term" value="F:protein-disulfide reductase activity"/>
    <property type="evidence" value="ECO:0007669"/>
    <property type="project" value="InterPro"/>
</dbReference>
<dbReference type="InterPro" id="IPR037192">
    <property type="entry name" value="ERO1-like_sf"/>
</dbReference>
<keyword evidence="8" id="KW-0256">Endoplasmic reticulum</keyword>